<dbReference type="RefSeq" id="WP_249323277.1">
    <property type="nucleotide sequence ID" value="NZ_JACRTK010000002.1"/>
</dbReference>
<keyword evidence="11" id="KW-0012">Acyltransferase</keyword>
<evidence type="ECO:0000256" key="3">
    <source>
        <dbReference type="ARBA" id="ARBA00022679"/>
    </source>
</evidence>
<organism evidence="11 12">
    <name type="scientific">Wansuia hejianensis</name>
    <dbReference type="NCBI Taxonomy" id="2763667"/>
    <lineage>
        <taxon>Bacteria</taxon>
        <taxon>Bacillati</taxon>
        <taxon>Bacillota</taxon>
        <taxon>Clostridia</taxon>
        <taxon>Lachnospirales</taxon>
        <taxon>Lachnospiraceae</taxon>
        <taxon>Wansuia</taxon>
    </lineage>
</organism>
<proteinExistence type="inferred from homology"/>
<accession>A0A926EV49</accession>
<keyword evidence="5 10" id="KW-1133">Transmembrane helix</keyword>
<evidence type="ECO:0000256" key="2">
    <source>
        <dbReference type="ARBA" id="ARBA00022516"/>
    </source>
</evidence>
<dbReference type="SMART" id="SM01207">
    <property type="entry name" value="G3P_acyltransf"/>
    <property type="match status" value="1"/>
</dbReference>
<dbReference type="HAMAP" id="MF_01043">
    <property type="entry name" value="PlsY"/>
    <property type="match status" value="1"/>
</dbReference>
<comment type="similarity">
    <text evidence="10">Belongs to the PlsY family.</text>
</comment>
<keyword evidence="9 10" id="KW-1208">Phospholipid metabolism</keyword>
<feature type="transmembrane region" description="Helical" evidence="10">
    <location>
        <begin position="52"/>
        <end position="74"/>
    </location>
</feature>
<dbReference type="InterPro" id="IPR003811">
    <property type="entry name" value="G3P_acylTferase_PlsY"/>
</dbReference>
<feature type="transmembrane region" description="Helical" evidence="10">
    <location>
        <begin position="6"/>
        <end position="23"/>
    </location>
</feature>
<keyword evidence="3 10" id="KW-0808">Transferase</keyword>
<feature type="transmembrane region" description="Helical" evidence="10">
    <location>
        <begin position="136"/>
        <end position="155"/>
    </location>
</feature>
<feature type="transmembrane region" description="Helical" evidence="10">
    <location>
        <begin position="80"/>
        <end position="99"/>
    </location>
</feature>
<reference evidence="11 12" key="1">
    <citation type="submission" date="2020-08" db="EMBL/GenBank/DDBJ databases">
        <title>Genome public.</title>
        <authorList>
            <person name="Liu C."/>
            <person name="Sun Q."/>
        </authorList>
    </citation>
    <scope>NUCLEOTIDE SEQUENCE [LARGE SCALE GENOMIC DNA]</scope>
    <source>
        <strain evidence="11 12">NSJ-26</strain>
    </source>
</reference>
<dbReference type="NCBIfam" id="TIGR00023">
    <property type="entry name" value="glycerol-3-phosphate 1-O-acyltransferase PlsY"/>
    <property type="match status" value="1"/>
</dbReference>
<keyword evidence="1 10" id="KW-1003">Cell membrane</keyword>
<comment type="subunit">
    <text evidence="10">Probably interacts with PlsX.</text>
</comment>
<dbReference type="PANTHER" id="PTHR30309">
    <property type="entry name" value="INNER MEMBRANE PROTEIN YGIH"/>
    <property type="match status" value="1"/>
</dbReference>
<evidence type="ECO:0000313" key="11">
    <source>
        <dbReference type="EMBL" id="MBC8590433.1"/>
    </source>
</evidence>
<dbReference type="AlphaFoldDB" id="A0A926EV49"/>
<evidence type="ECO:0000256" key="6">
    <source>
        <dbReference type="ARBA" id="ARBA00023098"/>
    </source>
</evidence>
<dbReference type="EMBL" id="JACRTK010000002">
    <property type="protein sequence ID" value="MBC8590433.1"/>
    <property type="molecule type" value="Genomic_DNA"/>
</dbReference>
<dbReference type="Pfam" id="PF02660">
    <property type="entry name" value="G3P_acyltransf"/>
    <property type="match status" value="1"/>
</dbReference>
<evidence type="ECO:0000256" key="7">
    <source>
        <dbReference type="ARBA" id="ARBA00023136"/>
    </source>
</evidence>
<dbReference type="GO" id="GO:0005886">
    <property type="term" value="C:plasma membrane"/>
    <property type="evidence" value="ECO:0007669"/>
    <property type="project" value="UniProtKB-SubCell"/>
</dbReference>
<keyword evidence="4 10" id="KW-0812">Transmembrane</keyword>
<comment type="catalytic activity">
    <reaction evidence="10">
        <text>an acyl phosphate + sn-glycerol 3-phosphate = a 1-acyl-sn-glycero-3-phosphate + phosphate</text>
        <dbReference type="Rhea" id="RHEA:34075"/>
        <dbReference type="ChEBI" id="CHEBI:43474"/>
        <dbReference type="ChEBI" id="CHEBI:57597"/>
        <dbReference type="ChEBI" id="CHEBI:57970"/>
        <dbReference type="ChEBI" id="CHEBI:59918"/>
        <dbReference type="EC" id="2.3.1.275"/>
    </reaction>
</comment>
<evidence type="ECO:0000256" key="9">
    <source>
        <dbReference type="ARBA" id="ARBA00023264"/>
    </source>
</evidence>
<keyword evidence="2 10" id="KW-0444">Lipid biosynthesis</keyword>
<dbReference type="GO" id="GO:0008654">
    <property type="term" value="P:phospholipid biosynthetic process"/>
    <property type="evidence" value="ECO:0007669"/>
    <property type="project" value="UniProtKB-UniRule"/>
</dbReference>
<feature type="transmembrane region" description="Helical" evidence="10">
    <location>
        <begin position="111"/>
        <end position="130"/>
    </location>
</feature>
<evidence type="ECO:0000256" key="5">
    <source>
        <dbReference type="ARBA" id="ARBA00022989"/>
    </source>
</evidence>
<name>A0A926EV49_9FIRM</name>
<evidence type="ECO:0000256" key="10">
    <source>
        <dbReference type="HAMAP-Rule" id="MF_01043"/>
    </source>
</evidence>
<dbReference type="EC" id="2.3.1.275" evidence="10"/>
<comment type="subcellular location">
    <subcellularLocation>
        <location evidence="10">Cell membrane</location>
        <topology evidence="10">Multi-pass membrane protein</topology>
    </subcellularLocation>
</comment>
<keyword evidence="6 10" id="KW-0443">Lipid metabolism</keyword>
<evidence type="ECO:0000256" key="8">
    <source>
        <dbReference type="ARBA" id="ARBA00023209"/>
    </source>
</evidence>
<evidence type="ECO:0000256" key="4">
    <source>
        <dbReference type="ARBA" id="ARBA00022692"/>
    </source>
</evidence>
<comment type="caution">
    <text evidence="11">The sequence shown here is derived from an EMBL/GenBank/DDBJ whole genome shotgun (WGS) entry which is preliminary data.</text>
</comment>
<dbReference type="PANTHER" id="PTHR30309:SF0">
    <property type="entry name" value="GLYCEROL-3-PHOSPHATE ACYLTRANSFERASE-RELATED"/>
    <property type="match status" value="1"/>
</dbReference>
<dbReference type="GO" id="GO:0043772">
    <property type="term" value="F:acyl-phosphate glycerol-3-phosphate acyltransferase activity"/>
    <property type="evidence" value="ECO:0007669"/>
    <property type="project" value="UniProtKB-UniRule"/>
</dbReference>
<gene>
    <name evidence="10 11" type="primary">plsY</name>
    <name evidence="11" type="ORF">H8689_04735</name>
</gene>
<comment type="pathway">
    <text evidence="10">Lipid metabolism; phospholipid metabolism.</text>
</comment>
<keyword evidence="7 10" id="KW-0472">Membrane</keyword>
<evidence type="ECO:0000313" key="12">
    <source>
        <dbReference type="Proteomes" id="UP000601522"/>
    </source>
</evidence>
<sequence length="197" mass="21263">MKIVLTILLSYIIGCFSSAYIIGKSFKCIDIRKHGSGNSGATNALRVMGLKLGALTFILDVLKGIVAVYLGKIIMGDNGAYIAGFFVVIGHNWPVFISFKGGKGVATSLGVLLILYWPIVIVSGIIGLALVLFTKYVSLGSITFLGTAPLTYLLISKSFDKRLFILAICFALLTIERHKSNIKRLKEGTENKLGGSR</sequence>
<comment type="function">
    <text evidence="10">Catalyzes the transfer of an acyl group from acyl-phosphate (acyl-PO(4)) to glycerol-3-phosphate (G3P) to form lysophosphatidic acid (LPA). This enzyme utilizes acyl-phosphate as fatty acyl donor, but not acyl-CoA or acyl-ACP.</text>
</comment>
<evidence type="ECO:0000256" key="1">
    <source>
        <dbReference type="ARBA" id="ARBA00022475"/>
    </source>
</evidence>
<keyword evidence="12" id="KW-1185">Reference proteome</keyword>
<dbReference type="Proteomes" id="UP000601522">
    <property type="component" value="Unassembled WGS sequence"/>
</dbReference>
<protein>
    <recommendedName>
        <fullName evidence="10">Glycerol-3-phosphate acyltransferase</fullName>
    </recommendedName>
    <alternativeName>
        <fullName evidence="10">Acyl-PO4 G3P acyltransferase</fullName>
    </alternativeName>
    <alternativeName>
        <fullName evidence="10">Acyl-phosphate--glycerol-3-phosphate acyltransferase</fullName>
    </alternativeName>
    <alternativeName>
        <fullName evidence="10">G3P acyltransferase</fullName>
        <shortName evidence="10">GPAT</shortName>
        <ecNumber evidence="10">2.3.1.275</ecNumber>
    </alternativeName>
    <alternativeName>
        <fullName evidence="10">Lysophosphatidic acid synthase</fullName>
        <shortName evidence="10">LPA synthase</shortName>
    </alternativeName>
</protein>
<keyword evidence="8 10" id="KW-0594">Phospholipid biosynthesis</keyword>